<dbReference type="Proteomes" id="UP001549047">
    <property type="component" value="Unassembled WGS sequence"/>
</dbReference>
<organism evidence="6 7">
    <name type="scientific">Rhizobium aquaticum</name>
    <dbReference type="NCBI Taxonomy" id="1549636"/>
    <lineage>
        <taxon>Bacteria</taxon>
        <taxon>Pseudomonadati</taxon>
        <taxon>Pseudomonadota</taxon>
        <taxon>Alphaproteobacteria</taxon>
        <taxon>Hyphomicrobiales</taxon>
        <taxon>Rhizobiaceae</taxon>
        <taxon>Rhizobium/Agrobacterium group</taxon>
        <taxon>Rhizobium</taxon>
    </lineage>
</organism>
<dbReference type="EC" id="2.7.11.1" evidence="6"/>
<dbReference type="Pfam" id="PF07804">
    <property type="entry name" value="HipA_C"/>
    <property type="match status" value="1"/>
</dbReference>
<comment type="caution">
    <text evidence="6">The sequence shown here is derived from an EMBL/GenBank/DDBJ whole genome shotgun (WGS) entry which is preliminary data.</text>
</comment>
<dbReference type="Gene3D" id="1.10.1070.20">
    <property type="match status" value="1"/>
</dbReference>
<evidence type="ECO:0000256" key="2">
    <source>
        <dbReference type="ARBA" id="ARBA00022679"/>
    </source>
</evidence>
<accession>A0ABV2J0R8</accession>
<dbReference type="RefSeq" id="WP_354556042.1">
    <property type="nucleotide sequence ID" value="NZ_JBEPMB010000002.1"/>
</dbReference>
<evidence type="ECO:0000259" key="5">
    <source>
        <dbReference type="Pfam" id="PF13657"/>
    </source>
</evidence>
<dbReference type="PANTHER" id="PTHR37419:SF8">
    <property type="entry name" value="TOXIN YJJJ"/>
    <property type="match status" value="1"/>
</dbReference>
<evidence type="ECO:0000313" key="6">
    <source>
        <dbReference type="EMBL" id="MET3613509.1"/>
    </source>
</evidence>
<dbReference type="InterPro" id="IPR012893">
    <property type="entry name" value="HipA-like_C"/>
</dbReference>
<feature type="domain" description="HipA-like C-terminal" evidence="4">
    <location>
        <begin position="180"/>
        <end position="397"/>
    </location>
</feature>
<evidence type="ECO:0000256" key="3">
    <source>
        <dbReference type="ARBA" id="ARBA00022777"/>
    </source>
</evidence>
<sequence length="427" mass="47491">MTSERKTGDRQSSRALPREAYVWIWLPGSTEPVVAGRLARDGDLHVFNYGRSYLERPDAIPIYLPELPLQRGALVPQAPLDMSGALRDGSPDAWGRRVIINRLTGLKGVDAQAVEFDELTYMLNSGSDRIGALDFQASPDRYEPREAENATLEELLEAAERVDRGEPIPPALDRALFHGSSIGGARPKALIANGNEKFIAKFSATNDTYAIVKAEYVAMRLADVAAGLNVAPVRLVKANGKDVLLVKRFDRTRTDKGWARRAMVSALTMFGLSEMQARYASYRDLAEIIRARFTEPKETLRELFGRMVFNVLSGNTDDHARNHAAFWDGASLSLTPAYDICPQPRTGREANQAMLIGEDDRRSRLETCRAAASAFLLHDDDARIIIGAQVDGIRATWNEICDEAELSAVDRAFLWERQFLNKYAFDG</sequence>
<gene>
    <name evidence="6" type="ORF">ABID16_001838</name>
</gene>
<feature type="domain" description="HipA N-terminal subdomain 1" evidence="5">
    <location>
        <begin position="34"/>
        <end position="135"/>
    </location>
</feature>
<evidence type="ECO:0000256" key="1">
    <source>
        <dbReference type="ARBA" id="ARBA00010164"/>
    </source>
</evidence>
<evidence type="ECO:0000259" key="4">
    <source>
        <dbReference type="Pfam" id="PF07804"/>
    </source>
</evidence>
<dbReference type="InterPro" id="IPR052028">
    <property type="entry name" value="HipA_Ser/Thr_kinase"/>
</dbReference>
<name>A0ABV2J0R8_9HYPH</name>
<reference evidence="6 7" key="1">
    <citation type="submission" date="2024-06" db="EMBL/GenBank/DDBJ databases">
        <title>Genomic Encyclopedia of Type Strains, Phase IV (KMG-IV): sequencing the most valuable type-strain genomes for metagenomic binning, comparative biology and taxonomic classification.</title>
        <authorList>
            <person name="Goeker M."/>
        </authorList>
    </citation>
    <scope>NUCLEOTIDE SEQUENCE [LARGE SCALE GENOMIC DNA]</scope>
    <source>
        <strain evidence="6 7">DSM 29780</strain>
    </source>
</reference>
<dbReference type="EMBL" id="JBEPMB010000002">
    <property type="protein sequence ID" value="MET3613509.1"/>
    <property type="molecule type" value="Genomic_DNA"/>
</dbReference>
<keyword evidence="7" id="KW-1185">Reference proteome</keyword>
<protein>
    <submittedName>
        <fullName evidence="6">Serine/threonine-protein kinase HipA</fullName>
        <ecNumber evidence="6">2.7.11.1</ecNumber>
    </submittedName>
</protein>
<comment type="similarity">
    <text evidence="1">Belongs to the HipA Ser/Thr kinase family.</text>
</comment>
<keyword evidence="2 6" id="KW-0808">Transferase</keyword>
<dbReference type="Pfam" id="PF13657">
    <property type="entry name" value="Couple_hipA"/>
    <property type="match status" value="1"/>
</dbReference>
<dbReference type="InterPro" id="IPR017508">
    <property type="entry name" value="HipA_N1"/>
</dbReference>
<dbReference type="PANTHER" id="PTHR37419">
    <property type="entry name" value="SERINE/THREONINE-PROTEIN KINASE TOXIN HIPA"/>
    <property type="match status" value="1"/>
</dbReference>
<keyword evidence="3 6" id="KW-0418">Kinase</keyword>
<evidence type="ECO:0000313" key="7">
    <source>
        <dbReference type="Proteomes" id="UP001549047"/>
    </source>
</evidence>
<proteinExistence type="inferred from homology"/>
<dbReference type="GO" id="GO:0004674">
    <property type="term" value="F:protein serine/threonine kinase activity"/>
    <property type="evidence" value="ECO:0007669"/>
    <property type="project" value="UniProtKB-EC"/>
</dbReference>